<keyword evidence="10" id="KW-1185">Reference proteome</keyword>
<dbReference type="Pfam" id="PF03947">
    <property type="entry name" value="Ribosomal_L2_C"/>
    <property type="match status" value="1"/>
</dbReference>
<comment type="caution">
    <text evidence="9">The sequence shown here is derived from an EMBL/GenBank/DDBJ whole genome shotgun (WGS) entry which is preliminary data.</text>
</comment>
<evidence type="ECO:0000256" key="2">
    <source>
        <dbReference type="ARBA" id="ARBA00022980"/>
    </source>
</evidence>
<dbReference type="SMART" id="SM01383">
    <property type="entry name" value="Ribosomal_L2"/>
    <property type="match status" value="1"/>
</dbReference>
<dbReference type="PIRSF" id="PIRSF002158">
    <property type="entry name" value="Ribosomal_L2"/>
    <property type="match status" value="1"/>
</dbReference>
<dbReference type="GO" id="GO:0019843">
    <property type="term" value="F:rRNA binding"/>
    <property type="evidence" value="ECO:0007669"/>
    <property type="project" value="UniProtKB-UniRule"/>
</dbReference>
<evidence type="ECO:0000256" key="5">
    <source>
        <dbReference type="HAMAP-Rule" id="MF_01320"/>
    </source>
</evidence>
<organism evidence="9 10">
    <name type="scientific">Cephaloticoccus capnophilus</name>
    <dbReference type="NCBI Taxonomy" id="1548208"/>
    <lineage>
        <taxon>Bacteria</taxon>
        <taxon>Pseudomonadati</taxon>
        <taxon>Verrucomicrobiota</taxon>
        <taxon>Opitutia</taxon>
        <taxon>Opitutales</taxon>
        <taxon>Opitutaceae</taxon>
        <taxon>Cephaloticoccus</taxon>
    </lineage>
</organism>
<dbReference type="Gene3D" id="4.10.950.10">
    <property type="entry name" value="Ribosomal protein L2, domain 3"/>
    <property type="match status" value="1"/>
</dbReference>
<dbReference type="RefSeq" id="WP_068712670.1">
    <property type="nucleotide sequence ID" value="NZ_LSZP01000048.1"/>
</dbReference>
<dbReference type="PANTHER" id="PTHR13691:SF5">
    <property type="entry name" value="LARGE RIBOSOMAL SUBUNIT PROTEIN UL2M"/>
    <property type="match status" value="1"/>
</dbReference>
<dbReference type="AlphaFoldDB" id="A0A139SJN1"/>
<protein>
    <recommendedName>
        <fullName evidence="4 5">Large ribosomal subunit protein uL2</fullName>
    </recommendedName>
</protein>
<dbReference type="GO" id="GO:0015934">
    <property type="term" value="C:large ribosomal subunit"/>
    <property type="evidence" value="ECO:0007669"/>
    <property type="project" value="InterPro"/>
</dbReference>
<dbReference type="Proteomes" id="UP000071392">
    <property type="component" value="Unassembled WGS sequence"/>
</dbReference>
<evidence type="ECO:0000256" key="4">
    <source>
        <dbReference type="ARBA" id="ARBA00035242"/>
    </source>
</evidence>
<dbReference type="NCBIfam" id="TIGR01171">
    <property type="entry name" value="rplB_bact"/>
    <property type="match status" value="1"/>
</dbReference>
<dbReference type="InterPro" id="IPR012340">
    <property type="entry name" value="NA-bd_OB-fold"/>
</dbReference>
<dbReference type="STRING" id="1548208.AXK12_06780"/>
<dbReference type="InterPro" id="IPR022671">
    <property type="entry name" value="Ribosomal_uL2_CS"/>
</dbReference>
<feature type="region of interest" description="Disordered" evidence="6">
    <location>
        <begin position="1"/>
        <end position="51"/>
    </location>
</feature>
<keyword evidence="3 5" id="KW-0687">Ribonucleoprotein</keyword>
<dbReference type="PANTHER" id="PTHR13691">
    <property type="entry name" value="RIBOSOMAL PROTEIN L2"/>
    <property type="match status" value="1"/>
</dbReference>
<evidence type="ECO:0000313" key="9">
    <source>
        <dbReference type="EMBL" id="KXU34788.1"/>
    </source>
</evidence>
<dbReference type="SUPFAM" id="SSF50249">
    <property type="entry name" value="Nucleic acid-binding proteins"/>
    <property type="match status" value="1"/>
</dbReference>
<comment type="subunit">
    <text evidence="5">Part of the 50S ribosomal subunit. Forms a bridge to the 30S subunit in the 70S ribosome.</text>
</comment>
<dbReference type="SUPFAM" id="SSF50104">
    <property type="entry name" value="Translation proteins SH3-like domain"/>
    <property type="match status" value="1"/>
</dbReference>
<feature type="domain" description="Large ribosomal subunit protein uL2 C-terminal" evidence="7">
    <location>
        <begin position="127"/>
        <end position="258"/>
    </location>
</feature>
<dbReference type="InterPro" id="IPR022669">
    <property type="entry name" value="Ribosomal_uL2_C"/>
</dbReference>
<dbReference type="Gene3D" id="2.40.50.140">
    <property type="entry name" value="Nucleic acid-binding proteins"/>
    <property type="match status" value="1"/>
</dbReference>
<dbReference type="FunFam" id="2.40.50.140:FF:000003">
    <property type="entry name" value="50S ribosomal protein L2"/>
    <property type="match status" value="1"/>
</dbReference>
<sequence>MPLKASRPTTASQRFTTLNHQPHLAKKRPERALTESKHKSGGRNVYGRITSRRRGGGHKQLYRIIDFKRAILDIPARVQAIEYDPNRSANIALVAYANGEKRYIIAPEKLAVGATIVTSNTAGHNDFKVGNNYPLSLIPPATRIHAVELVPGRGAQLARSAGASIELVAVENGFAQLKMPSGEIRLVNPKCRATIGEVGNSDHSNQSLGKAGRKRWLGRRPRVRGIVMNPIDHPNGGGNGLSKSGGGRQHLVSPWGQLAKGYPTRRRSKPSNSQIIVHANGRKPRGRK</sequence>
<dbReference type="SMART" id="SM01382">
    <property type="entry name" value="Ribosomal_L2_C"/>
    <property type="match status" value="1"/>
</dbReference>
<dbReference type="GO" id="GO:0003735">
    <property type="term" value="F:structural constituent of ribosome"/>
    <property type="evidence" value="ECO:0007669"/>
    <property type="project" value="InterPro"/>
</dbReference>
<gene>
    <name evidence="5 9" type="primary">rplB</name>
    <name evidence="9" type="ORF">AXK12_06780</name>
</gene>
<name>A0A139SJN1_9BACT</name>
<dbReference type="Gene3D" id="2.30.30.30">
    <property type="match status" value="1"/>
</dbReference>
<evidence type="ECO:0000256" key="1">
    <source>
        <dbReference type="ARBA" id="ARBA00005636"/>
    </source>
</evidence>
<dbReference type="HAMAP" id="MF_01320_B">
    <property type="entry name" value="Ribosomal_uL2_B"/>
    <property type="match status" value="1"/>
</dbReference>
<proteinExistence type="inferred from homology"/>
<dbReference type="InterPro" id="IPR008991">
    <property type="entry name" value="Translation_prot_SH3-like_sf"/>
</dbReference>
<keyword evidence="5" id="KW-0694">RNA-binding</keyword>
<dbReference type="InterPro" id="IPR002171">
    <property type="entry name" value="Ribosomal_uL2"/>
</dbReference>
<evidence type="ECO:0000259" key="7">
    <source>
        <dbReference type="SMART" id="SM01382"/>
    </source>
</evidence>
<dbReference type="InterPro" id="IPR005880">
    <property type="entry name" value="Ribosomal_uL2_bac/org-type"/>
</dbReference>
<dbReference type="PROSITE" id="PS00467">
    <property type="entry name" value="RIBOSOMAL_L2"/>
    <property type="match status" value="1"/>
</dbReference>
<feature type="region of interest" description="Disordered" evidence="6">
    <location>
        <begin position="227"/>
        <end position="288"/>
    </location>
</feature>
<keyword evidence="5" id="KW-0699">rRNA-binding</keyword>
<feature type="compositionally biased region" description="Polar residues" evidence="6">
    <location>
        <begin position="7"/>
        <end position="20"/>
    </location>
</feature>
<dbReference type="OrthoDB" id="9778722at2"/>
<evidence type="ECO:0000256" key="3">
    <source>
        <dbReference type="ARBA" id="ARBA00023274"/>
    </source>
</evidence>
<accession>A0A139SJN1</accession>
<dbReference type="InterPro" id="IPR014722">
    <property type="entry name" value="Rib_uL2_dom2"/>
</dbReference>
<feature type="compositionally biased region" description="Gly residues" evidence="6">
    <location>
        <begin position="235"/>
        <end position="248"/>
    </location>
</feature>
<dbReference type="EMBL" id="LSZP01000048">
    <property type="protein sequence ID" value="KXU34788.1"/>
    <property type="molecule type" value="Genomic_DNA"/>
</dbReference>
<feature type="domain" description="Large ribosomal subunit protein uL2 RNA-binding" evidence="8">
    <location>
        <begin position="42"/>
        <end position="118"/>
    </location>
</feature>
<dbReference type="FunFam" id="4.10.950.10:FF:000001">
    <property type="entry name" value="50S ribosomal protein L2"/>
    <property type="match status" value="1"/>
</dbReference>
<comment type="similarity">
    <text evidence="1 5">Belongs to the universal ribosomal protein uL2 family.</text>
</comment>
<dbReference type="InterPro" id="IPR022666">
    <property type="entry name" value="Ribosomal_uL2_RNA-bd_dom"/>
</dbReference>
<evidence type="ECO:0000313" key="10">
    <source>
        <dbReference type="Proteomes" id="UP000071392"/>
    </source>
</evidence>
<keyword evidence="2 5" id="KW-0689">Ribosomal protein</keyword>
<dbReference type="GO" id="GO:0002181">
    <property type="term" value="P:cytoplasmic translation"/>
    <property type="evidence" value="ECO:0007669"/>
    <property type="project" value="TreeGrafter"/>
</dbReference>
<dbReference type="InterPro" id="IPR014726">
    <property type="entry name" value="Ribosomal_uL2_dom3"/>
</dbReference>
<evidence type="ECO:0000256" key="6">
    <source>
        <dbReference type="SAM" id="MobiDB-lite"/>
    </source>
</evidence>
<dbReference type="Pfam" id="PF00181">
    <property type="entry name" value="Ribosomal_L2_N"/>
    <property type="match status" value="1"/>
</dbReference>
<evidence type="ECO:0000259" key="8">
    <source>
        <dbReference type="SMART" id="SM01383"/>
    </source>
</evidence>
<comment type="function">
    <text evidence="5">One of the primary rRNA binding proteins. Required for association of the 30S and 50S subunits to form the 70S ribosome, for tRNA binding and peptide bond formation. It has been suggested to have peptidyltransferase activity; this is somewhat controversial. Makes several contacts with the 16S rRNA in the 70S ribosome.</text>
</comment>
<reference evidence="9 10" key="1">
    <citation type="submission" date="2016-02" db="EMBL/GenBank/DDBJ databases">
        <authorList>
            <person name="Wen L."/>
            <person name="He K."/>
            <person name="Yang H."/>
        </authorList>
    </citation>
    <scope>NUCLEOTIDE SEQUENCE [LARGE SCALE GENOMIC DNA]</scope>
    <source>
        <strain evidence="9 10">CV41</strain>
    </source>
</reference>
<dbReference type="FunFam" id="2.30.30.30:FF:000001">
    <property type="entry name" value="50S ribosomal protein L2"/>
    <property type="match status" value="1"/>
</dbReference>
<dbReference type="GO" id="GO:0016740">
    <property type="term" value="F:transferase activity"/>
    <property type="evidence" value="ECO:0007669"/>
    <property type="project" value="InterPro"/>
</dbReference>